<dbReference type="AlphaFoldDB" id="A0AAV3PZZ8"/>
<protein>
    <submittedName>
        <fullName evidence="1">Uncharacterized protein</fullName>
    </submittedName>
</protein>
<gene>
    <name evidence="1" type="ORF">LIER_13429</name>
</gene>
<dbReference type="EMBL" id="BAABME010002712">
    <property type="protein sequence ID" value="GAA0155778.1"/>
    <property type="molecule type" value="Genomic_DNA"/>
</dbReference>
<reference evidence="1 2" key="1">
    <citation type="submission" date="2024-01" db="EMBL/GenBank/DDBJ databases">
        <title>The complete chloroplast genome sequence of Lithospermum erythrorhizon: insights into the phylogenetic relationship among Boraginaceae species and the maternal lineages of purple gromwells.</title>
        <authorList>
            <person name="Okada T."/>
            <person name="Watanabe K."/>
        </authorList>
    </citation>
    <scope>NUCLEOTIDE SEQUENCE [LARGE SCALE GENOMIC DNA]</scope>
</reference>
<sequence length="72" mass="8261">MEMAGNELKLRKNGDGDSDIQEMWDTIASEIDKMKAVHQNSVLSDVDFFLCISSLRNFLIFLSCFMWKIIGL</sequence>
<dbReference type="Proteomes" id="UP001454036">
    <property type="component" value="Unassembled WGS sequence"/>
</dbReference>
<comment type="caution">
    <text evidence="1">The sequence shown here is derived from an EMBL/GenBank/DDBJ whole genome shotgun (WGS) entry which is preliminary data.</text>
</comment>
<accession>A0AAV3PZZ8</accession>
<proteinExistence type="predicted"/>
<organism evidence="1 2">
    <name type="scientific">Lithospermum erythrorhizon</name>
    <name type="common">Purple gromwell</name>
    <name type="synonym">Lithospermum officinale var. erythrorhizon</name>
    <dbReference type="NCBI Taxonomy" id="34254"/>
    <lineage>
        <taxon>Eukaryota</taxon>
        <taxon>Viridiplantae</taxon>
        <taxon>Streptophyta</taxon>
        <taxon>Embryophyta</taxon>
        <taxon>Tracheophyta</taxon>
        <taxon>Spermatophyta</taxon>
        <taxon>Magnoliopsida</taxon>
        <taxon>eudicotyledons</taxon>
        <taxon>Gunneridae</taxon>
        <taxon>Pentapetalae</taxon>
        <taxon>asterids</taxon>
        <taxon>lamiids</taxon>
        <taxon>Boraginales</taxon>
        <taxon>Boraginaceae</taxon>
        <taxon>Boraginoideae</taxon>
        <taxon>Lithospermeae</taxon>
        <taxon>Lithospermum</taxon>
    </lineage>
</organism>
<name>A0AAV3PZZ8_LITER</name>
<keyword evidence="2" id="KW-1185">Reference proteome</keyword>
<evidence type="ECO:0000313" key="1">
    <source>
        <dbReference type="EMBL" id="GAA0155778.1"/>
    </source>
</evidence>
<evidence type="ECO:0000313" key="2">
    <source>
        <dbReference type="Proteomes" id="UP001454036"/>
    </source>
</evidence>